<dbReference type="InterPro" id="IPR029069">
    <property type="entry name" value="HotDog_dom_sf"/>
</dbReference>
<dbReference type="AlphaFoldDB" id="A0A7U3UVA0"/>
<dbReference type="Pfam" id="PF13452">
    <property type="entry name" value="FAS1_DH_region"/>
    <property type="match status" value="1"/>
</dbReference>
<dbReference type="PIRSF" id="PIRSF018072">
    <property type="entry name" value="UCP018072"/>
    <property type="match status" value="1"/>
</dbReference>
<dbReference type="Proteomes" id="UP000595703">
    <property type="component" value="Chromosome"/>
</dbReference>
<feature type="compositionally biased region" description="Basic and acidic residues" evidence="2">
    <location>
        <begin position="170"/>
        <end position="183"/>
    </location>
</feature>
<dbReference type="InterPro" id="IPR050965">
    <property type="entry name" value="UPF0336/Enoyl-CoA_hydratase"/>
</dbReference>
<name>A0A7U3UVA0_9ACTN</name>
<keyword evidence="5" id="KW-1185">Reference proteome</keyword>
<dbReference type="PANTHER" id="PTHR43437">
    <property type="entry name" value="HYDROXYACYL-THIOESTER DEHYDRATASE TYPE 2, MITOCHONDRIAL-RELATED"/>
    <property type="match status" value="1"/>
</dbReference>
<dbReference type="HAMAP" id="MF_00799">
    <property type="entry name" value="UPF0336"/>
    <property type="match status" value="1"/>
</dbReference>
<evidence type="ECO:0000256" key="2">
    <source>
        <dbReference type="SAM" id="MobiDB-lite"/>
    </source>
</evidence>
<reference evidence="4 5" key="3">
    <citation type="journal article" date="2011" name="Nat. Chem. Biol.">
        <title>Reveromycin A biosynthesis uses RevG and RevJ for stereospecific spiroacetal formation.</title>
        <authorList>
            <person name="Takahashi S."/>
            <person name="Toyoda A."/>
            <person name="Sekiyama Y."/>
            <person name="Takagi H."/>
            <person name="Nogawa T."/>
            <person name="Uramoto M."/>
            <person name="Suzuki R."/>
            <person name="Koshino H."/>
            <person name="Kumano T."/>
            <person name="Panthee S."/>
            <person name="Dairi T."/>
            <person name="Ishikawa J."/>
            <person name="Ikeda H."/>
            <person name="Sakaki Y."/>
            <person name="Osada H."/>
        </authorList>
    </citation>
    <scope>NUCLEOTIDE SEQUENCE [LARGE SCALE GENOMIC DNA]</scope>
    <source>
        <strain evidence="4 5">SN-593</strain>
    </source>
</reference>
<organism evidence="4 5">
    <name type="scientific">Actinacidiphila reveromycinica</name>
    <dbReference type="NCBI Taxonomy" id="659352"/>
    <lineage>
        <taxon>Bacteria</taxon>
        <taxon>Bacillati</taxon>
        <taxon>Actinomycetota</taxon>
        <taxon>Actinomycetes</taxon>
        <taxon>Kitasatosporales</taxon>
        <taxon>Streptomycetaceae</taxon>
        <taxon>Actinacidiphila</taxon>
    </lineage>
</organism>
<evidence type="ECO:0000313" key="5">
    <source>
        <dbReference type="Proteomes" id="UP000595703"/>
    </source>
</evidence>
<reference evidence="4 5" key="4">
    <citation type="journal article" date="2020" name="Sci. Rep.">
        <title>beta-carboline chemical signals induce reveromycin production through a LuxR family regulator in Streptomyces sp. SN-593.</title>
        <authorList>
            <person name="Panthee S."/>
            <person name="Kito N."/>
            <person name="Hayashi T."/>
            <person name="Shimizu T."/>
            <person name="Ishikawa J."/>
            <person name="Hamamoto H."/>
            <person name="Osada H."/>
            <person name="Takahashi S."/>
        </authorList>
    </citation>
    <scope>NUCLEOTIDE SEQUENCE [LARGE SCALE GENOMIC DNA]</scope>
    <source>
        <strain evidence="4 5">SN-593</strain>
    </source>
</reference>
<gene>
    <name evidence="4" type="ORF">RVR_6171</name>
</gene>
<evidence type="ECO:0000313" key="4">
    <source>
        <dbReference type="EMBL" id="BBA99512.1"/>
    </source>
</evidence>
<accession>A0A7U3UVA0</accession>
<feature type="domain" description="FAS1-like dehydratase" evidence="3">
    <location>
        <begin position="6"/>
        <end position="137"/>
    </location>
</feature>
<reference evidence="4 5" key="2">
    <citation type="journal article" date="2011" name="J. Antibiot.">
        <title>Furaquinocins I and J: novel polyketide isoprenoid hybrid compounds from Streptomyces reveromyceticus SN-593.</title>
        <authorList>
            <person name="Panthee S."/>
            <person name="Takahashi S."/>
            <person name="Takagi H."/>
            <person name="Nogawa T."/>
            <person name="Oowada E."/>
            <person name="Uramoto M."/>
            <person name="Osada H."/>
        </authorList>
    </citation>
    <scope>NUCLEOTIDE SEQUENCE [LARGE SCALE GENOMIC DNA]</scope>
    <source>
        <strain evidence="4 5">SN-593</strain>
    </source>
</reference>
<protein>
    <recommendedName>
        <fullName evidence="1">UPF0336 protein RVR_6171</fullName>
    </recommendedName>
</protein>
<dbReference type="Gene3D" id="3.10.129.10">
    <property type="entry name" value="Hotdog Thioesterase"/>
    <property type="match status" value="1"/>
</dbReference>
<evidence type="ECO:0000259" key="3">
    <source>
        <dbReference type="Pfam" id="PF13452"/>
    </source>
</evidence>
<sequence>MALDPSFVGRSYPPGSVYEVGREKIREFAEAIGDPNPVYVDPDAAKALGHPDVIAPPTFPFAISYKAAGLVIQDPELGLDYSRVVHGDQRFTYTRPVRAGDRLTVSSTIETIKSLAGNEVIEIRGEIHDESGEHVVTAMTKLVARKAEADDAEGAVSADGTADGTGDAGADGRDGSETSGDER</sequence>
<feature type="region of interest" description="Disordered" evidence="2">
    <location>
        <begin position="147"/>
        <end position="183"/>
    </location>
</feature>
<evidence type="ECO:0000256" key="1">
    <source>
        <dbReference type="HAMAP-Rule" id="MF_00799"/>
    </source>
</evidence>
<dbReference type="KEGG" id="arev:RVR_6171"/>
<dbReference type="SUPFAM" id="SSF54637">
    <property type="entry name" value="Thioesterase/thiol ester dehydrase-isomerase"/>
    <property type="match status" value="1"/>
</dbReference>
<feature type="compositionally biased region" description="Low complexity" evidence="2">
    <location>
        <begin position="154"/>
        <end position="165"/>
    </location>
</feature>
<comment type="similarity">
    <text evidence="1">Belongs to the UPF0336 family.</text>
</comment>
<dbReference type="PANTHER" id="PTHR43437:SF3">
    <property type="entry name" value="HYDROXYACYL-THIOESTER DEHYDRATASE TYPE 2, MITOCHONDRIAL"/>
    <property type="match status" value="1"/>
</dbReference>
<dbReference type="GO" id="GO:0019171">
    <property type="term" value="F:(3R)-hydroxyacyl-[acyl-carrier-protein] dehydratase activity"/>
    <property type="evidence" value="ECO:0007669"/>
    <property type="project" value="TreeGrafter"/>
</dbReference>
<dbReference type="CDD" id="cd03441">
    <property type="entry name" value="R_hydratase_like"/>
    <property type="match status" value="1"/>
</dbReference>
<dbReference type="InterPro" id="IPR039569">
    <property type="entry name" value="FAS1-like_DH_region"/>
</dbReference>
<proteinExistence type="inferred from homology"/>
<dbReference type="EMBL" id="AP018365">
    <property type="protein sequence ID" value="BBA99512.1"/>
    <property type="molecule type" value="Genomic_DNA"/>
</dbReference>
<reference evidence="4 5" key="1">
    <citation type="journal article" date="2010" name="J. Bacteriol.">
        <title>Biochemical characterization of a novel indole prenyltransferase from Streptomyces sp. SN-593.</title>
        <authorList>
            <person name="Takahashi S."/>
            <person name="Takagi H."/>
            <person name="Toyoda A."/>
            <person name="Uramoto M."/>
            <person name="Nogawa T."/>
            <person name="Ueki M."/>
            <person name="Sakaki Y."/>
            <person name="Osada H."/>
        </authorList>
    </citation>
    <scope>NUCLEOTIDE SEQUENCE [LARGE SCALE GENOMIC DNA]</scope>
    <source>
        <strain evidence="4 5">SN-593</strain>
    </source>
</reference>
<dbReference type="InterPro" id="IPR016709">
    <property type="entry name" value="HadA-like"/>
</dbReference>
<dbReference type="GO" id="GO:0006633">
    <property type="term" value="P:fatty acid biosynthetic process"/>
    <property type="evidence" value="ECO:0007669"/>
    <property type="project" value="TreeGrafter"/>
</dbReference>